<accession>A0ACB9EVK3</accession>
<gene>
    <name evidence="1" type="ORF">L1987_53329</name>
</gene>
<reference evidence="2" key="1">
    <citation type="journal article" date="2022" name="Mol. Ecol. Resour.">
        <title>The genomes of chicory, endive, great burdock and yacon provide insights into Asteraceae palaeo-polyploidization history and plant inulin production.</title>
        <authorList>
            <person name="Fan W."/>
            <person name="Wang S."/>
            <person name="Wang H."/>
            <person name="Wang A."/>
            <person name="Jiang F."/>
            <person name="Liu H."/>
            <person name="Zhao H."/>
            <person name="Xu D."/>
            <person name="Zhang Y."/>
        </authorList>
    </citation>
    <scope>NUCLEOTIDE SEQUENCE [LARGE SCALE GENOMIC DNA]</scope>
    <source>
        <strain evidence="2">cv. Yunnan</strain>
    </source>
</reference>
<evidence type="ECO:0000313" key="2">
    <source>
        <dbReference type="Proteomes" id="UP001056120"/>
    </source>
</evidence>
<name>A0ACB9EVK3_9ASTR</name>
<organism evidence="1 2">
    <name type="scientific">Smallanthus sonchifolius</name>
    <dbReference type="NCBI Taxonomy" id="185202"/>
    <lineage>
        <taxon>Eukaryota</taxon>
        <taxon>Viridiplantae</taxon>
        <taxon>Streptophyta</taxon>
        <taxon>Embryophyta</taxon>
        <taxon>Tracheophyta</taxon>
        <taxon>Spermatophyta</taxon>
        <taxon>Magnoliopsida</taxon>
        <taxon>eudicotyledons</taxon>
        <taxon>Gunneridae</taxon>
        <taxon>Pentapetalae</taxon>
        <taxon>asterids</taxon>
        <taxon>campanulids</taxon>
        <taxon>Asterales</taxon>
        <taxon>Asteraceae</taxon>
        <taxon>Asteroideae</taxon>
        <taxon>Heliantheae alliance</taxon>
        <taxon>Millerieae</taxon>
        <taxon>Smallanthus</taxon>
    </lineage>
</organism>
<comment type="caution">
    <text evidence="1">The sequence shown here is derived from an EMBL/GenBank/DDBJ whole genome shotgun (WGS) entry which is preliminary data.</text>
</comment>
<reference evidence="1 2" key="2">
    <citation type="journal article" date="2022" name="Mol. Ecol. Resour.">
        <title>The genomes of chicory, endive, great burdock and yacon provide insights into Asteraceae paleo-polyploidization history and plant inulin production.</title>
        <authorList>
            <person name="Fan W."/>
            <person name="Wang S."/>
            <person name="Wang H."/>
            <person name="Wang A."/>
            <person name="Jiang F."/>
            <person name="Liu H."/>
            <person name="Zhao H."/>
            <person name="Xu D."/>
            <person name="Zhang Y."/>
        </authorList>
    </citation>
    <scope>NUCLEOTIDE SEQUENCE [LARGE SCALE GENOMIC DNA]</scope>
    <source>
        <strain evidence="2">cv. Yunnan</strain>
        <tissue evidence="1">Leaves</tissue>
    </source>
</reference>
<dbReference type="EMBL" id="CM042034">
    <property type="protein sequence ID" value="KAI3762887.1"/>
    <property type="molecule type" value="Genomic_DNA"/>
</dbReference>
<protein>
    <submittedName>
        <fullName evidence="1">Uncharacterized protein</fullName>
    </submittedName>
</protein>
<keyword evidence="2" id="KW-1185">Reference proteome</keyword>
<evidence type="ECO:0000313" key="1">
    <source>
        <dbReference type="EMBL" id="KAI3762887.1"/>
    </source>
</evidence>
<proteinExistence type="predicted"/>
<dbReference type="Proteomes" id="UP001056120">
    <property type="component" value="Linkage Group LG17"/>
</dbReference>
<sequence>MSPLEFWDVDLLQEREAREIKSGGFGSGKLLGMSVSIVRKYEEIENSMLKIKKVEDMLAVCGSHKHYLAKTIGLLLLENPTNIEIKGFVSKFESLFQERPINLEENNVRGSKHEAECSKMMSGLNNTDINATIMDICMEVGRLAKTGENEEGDRLGEYNGGVIGEDLNNTNFVVKLSRQEISQTSFSIGQKCNVNNSDNVLTIEGREAPSMGGGLCVGGSSGNHGEAQAEGVKSPVESGGDGKAAVPVAVEKVRGVEQSPCMGMGVACVSEPSLGSQVQRNMGEAAPKVDRATVDIIGVSPVSISPSSIGPAQLDCSLPPNWTFNLDSFGLGSDSDVRSKKRRPKWGKNGQVGEEILSDEVPDSFEGLDKGGIDDEFVADWEEDDGIADSQSNSDGLKLGEEALELEAVVTEGIGGIIGLELNRFRGEVRASIAREEEMVRRQ</sequence>